<evidence type="ECO:0000313" key="4">
    <source>
        <dbReference type="EMBL" id="MBP2291035.1"/>
    </source>
</evidence>
<evidence type="ECO:0000259" key="2">
    <source>
        <dbReference type="Pfam" id="PF05876"/>
    </source>
</evidence>
<dbReference type="Pfam" id="PF05876">
    <property type="entry name" value="GpA_ATPase"/>
    <property type="match status" value="1"/>
</dbReference>
<feature type="region of interest" description="Disordered" evidence="1">
    <location>
        <begin position="1"/>
        <end position="29"/>
    </location>
</feature>
<dbReference type="HAMAP" id="MF_04144">
    <property type="entry name" value="TERL_LAMBDA"/>
    <property type="match status" value="1"/>
</dbReference>
<comment type="caution">
    <text evidence="4">The sequence shown here is derived from an EMBL/GenBank/DDBJ whole genome shotgun (WGS) entry which is preliminary data.</text>
</comment>
<evidence type="ECO:0000256" key="1">
    <source>
        <dbReference type="SAM" id="MobiDB-lite"/>
    </source>
</evidence>
<feature type="domain" description="Terminase large subunit GpA endonuclease" evidence="3">
    <location>
        <begin position="377"/>
        <end position="654"/>
    </location>
</feature>
<evidence type="ECO:0000313" key="5">
    <source>
        <dbReference type="Proteomes" id="UP000781958"/>
    </source>
</evidence>
<feature type="compositionally biased region" description="Polar residues" evidence="1">
    <location>
        <begin position="1"/>
        <end position="21"/>
    </location>
</feature>
<evidence type="ECO:0000259" key="3">
    <source>
        <dbReference type="Pfam" id="PF20454"/>
    </source>
</evidence>
<dbReference type="InterPro" id="IPR008866">
    <property type="entry name" value="Phage_lambda_GpA-like"/>
</dbReference>
<proteinExistence type="inferred from homology"/>
<dbReference type="InterPro" id="IPR046454">
    <property type="entry name" value="GpA_endonuclease"/>
</dbReference>
<dbReference type="Pfam" id="PF20454">
    <property type="entry name" value="GpA_nuclease"/>
    <property type="match status" value="1"/>
</dbReference>
<name>A0ABS4SF49_9PROT</name>
<feature type="domain" description="Phage terminase large subunit GpA ATPase" evidence="2">
    <location>
        <begin position="59"/>
        <end position="309"/>
    </location>
</feature>
<sequence>MSIKSSQTWANRTPSSPQNQNKEARLGLSWRRGLMPPPRISVPEWSDRFRRHPAHDGGGKWKTGKQEVARGPMLAVTEPGVKIIDCMVATQLLKSSLLLSVFGYFAHLDPGPMMLVQPKDEAADAFSKERITPMISATPVLRKLVGTRKTRASEETIGFKAFPGGFLAIVGAGSPTNLASRPIRVVLYDEVDKYEPTKEGPAIQLGDERLAKYETNSLSIRVCSPSIEDSSTIAAEYAKGDQRRASVACPHCGHRQFLDFFQHVHWEKIENERGEVVEHKHGTARIYCEDCGVGWSEGDRLTALDSIRWHQSRPFNCCGHGHSPLDDYDRAWRRRKSDDEAPDPVALVWDWWEGPRHAVYRARCPLCGGWPVPNVQVGFQASKLYSSWGRDKPPAIAKKWLDAQGSDEMLQVFWNTQLAMPYRPRIGRDIKPDALLERREVWPADVPDGVVVITAGVDTQDDRLEVEIVGWGRGEESWSLGYFVLEGDPAFQEVWDRLDELLLTPLYRADGRPFTVAAACVDSGGHRTQHVYNFCRPRRTRRVWAIKGDSNEGVIRSPVWPTSKPTRKRSADYKPVIVGTNAAKDSISARLSLMAPGPGYMHFPAERDKGYFVQLTGERLVPRRRNGRTFRVWEPKRGVAHEALDCRVYAYAALWGLMMEHGLDLQREARKVGAAEETRVVRADTPEGQRIAAQKQAEETKPPPPPPPPKEKPKGRKVARSQWLNSRMGR</sequence>
<dbReference type="InterPro" id="IPR051220">
    <property type="entry name" value="TFA_Chaperone"/>
</dbReference>
<feature type="region of interest" description="Disordered" evidence="1">
    <location>
        <begin position="682"/>
        <end position="730"/>
    </location>
</feature>
<dbReference type="EMBL" id="JAGINP010000002">
    <property type="protein sequence ID" value="MBP2291035.1"/>
    <property type="molecule type" value="Genomic_DNA"/>
</dbReference>
<reference evidence="4 5" key="1">
    <citation type="submission" date="2021-03" db="EMBL/GenBank/DDBJ databases">
        <title>Genomic Encyclopedia of Type Strains, Phase III (KMG-III): the genomes of soil and plant-associated and newly described type strains.</title>
        <authorList>
            <person name="Whitman W."/>
        </authorList>
    </citation>
    <scope>NUCLEOTIDE SEQUENCE [LARGE SCALE GENOMIC DNA]</scope>
    <source>
        <strain evidence="4 5">IMMIB AFH-6</strain>
    </source>
</reference>
<dbReference type="InterPro" id="IPR046453">
    <property type="entry name" value="GpA_ATPase"/>
</dbReference>
<dbReference type="Proteomes" id="UP000781958">
    <property type="component" value="Unassembled WGS sequence"/>
</dbReference>
<organism evidence="4 5">
    <name type="scientific">Azospirillum rugosum</name>
    <dbReference type="NCBI Taxonomy" id="416170"/>
    <lineage>
        <taxon>Bacteria</taxon>
        <taxon>Pseudomonadati</taxon>
        <taxon>Pseudomonadota</taxon>
        <taxon>Alphaproteobacteria</taxon>
        <taxon>Rhodospirillales</taxon>
        <taxon>Azospirillaceae</taxon>
        <taxon>Azospirillum</taxon>
    </lineage>
</organism>
<keyword evidence="5" id="KW-1185">Reference proteome</keyword>
<dbReference type="PANTHER" id="PTHR34413">
    <property type="entry name" value="PROPHAGE TAIL FIBER ASSEMBLY PROTEIN HOMOLOG TFAE-RELATED-RELATED"/>
    <property type="match status" value="1"/>
</dbReference>
<dbReference type="RefSeq" id="WP_246500395.1">
    <property type="nucleotide sequence ID" value="NZ_JAGINP010000002.1"/>
</dbReference>
<gene>
    <name evidence="4" type="ORF">J2851_000777</name>
</gene>
<protein>
    <submittedName>
        <fullName evidence="4">Phage terminase large subunit GpA-like protein</fullName>
    </submittedName>
</protein>
<dbReference type="PANTHER" id="PTHR34413:SF2">
    <property type="entry name" value="PROPHAGE TAIL FIBER ASSEMBLY PROTEIN HOMOLOG TFAE-RELATED"/>
    <property type="match status" value="1"/>
</dbReference>
<accession>A0ABS4SF49</accession>